<dbReference type="GeneID" id="100826158"/>
<dbReference type="GO" id="GO:0016592">
    <property type="term" value="C:mediator complex"/>
    <property type="evidence" value="ECO:0000318"/>
    <property type="project" value="GO_Central"/>
</dbReference>
<feature type="coiled-coil region" evidence="1">
    <location>
        <begin position="125"/>
        <end position="156"/>
    </location>
</feature>
<reference evidence="4" key="3">
    <citation type="submission" date="2018-08" db="UniProtKB">
        <authorList>
            <consortium name="EnsemblPlants"/>
        </authorList>
    </citation>
    <scope>IDENTIFICATION</scope>
    <source>
        <strain evidence="4">cv. Bd21</strain>
    </source>
</reference>
<keyword evidence="5" id="KW-1185">Reference proteome</keyword>
<dbReference type="PANTHER" id="PTHR36406:SF2">
    <property type="entry name" value="MEDIATOR OF RNA POLYMERASE II TRANSCRIPTION SUBUNIT 30"/>
    <property type="match status" value="1"/>
</dbReference>
<feature type="compositionally biased region" description="Gly residues" evidence="2">
    <location>
        <begin position="73"/>
        <end position="83"/>
    </location>
</feature>
<dbReference type="Gramene" id="KQJ99585">
    <property type="protein sequence ID" value="KQJ99585"/>
    <property type="gene ID" value="BRADI_3g44110v3"/>
</dbReference>
<dbReference type="OrthoDB" id="532289at2759"/>
<dbReference type="RefSeq" id="XP_003575010.1">
    <property type="nucleotide sequence ID" value="XM_003574962.4"/>
</dbReference>
<protein>
    <recommendedName>
        <fullName evidence="6">Mediator of RNA polymerase II transcription subunit 30</fullName>
    </recommendedName>
</protein>
<organism evidence="4">
    <name type="scientific">Brachypodium distachyon</name>
    <name type="common">Purple false brome</name>
    <name type="synonym">Trachynia distachya</name>
    <dbReference type="NCBI Taxonomy" id="15368"/>
    <lineage>
        <taxon>Eukaryota</taxon>
        <taxon>Viridiplantae</taxon>
        <taxon>Streptophyta</taxon>
        <taxon>Embryophyta</taxon>
        <taxon>Tracheophyta</taxon>
        <taxon>Spermatophyta</taxon>
        <taxon>Magnoliopsida</taxon>
        <taxon>Liliopsida</taxon>
        <taxon>Poales</taxon>
        <taxon>Poaceae</taxon>
        <taxon>BOP clade</taxon>
        <taxon>Pooideae</taxon>
        <taxon>Stipodae</taxon>
        <taxon>Brachypodieae</taxon>
        <taxon>Brachypodium</taxon>
    </lineage>
</organism>
<dbReference type="KEGG" id="bdi:100826158"/>
<dbReference type="InterPro" id="IPR034568">
    <property type="entry name" value="MED30"/>
</dbReference>
<reference evidence="3" key="2">
    <citation type="submission" date="2017-06" db="EMBL/GenBank/DDBJ databases">
        <title>WGS assembly of Brachypodium distachyon.</title>
        <authorList>
            <consortium name="The International Brachypodium Initiative"/>
            <person name="Lucas S."/>
            <person name="Harmon-Smith M."/>
            <person name="Lail K."/>
            <person name="Tice H."/>
            <person name="Grimwood J."/>
            <person name="Bruce D."/>
            <person name="Barry K."/>
            <person name="Shu S."/>
            <person name="Lindquist E."/>
            <person name="Wang M."/>
            <person name="Pitluck S."/>
            <person name="Vogel J.P."/>
            <person name="Garvin D.F."/>
            <person name="Mockler T.C."/>
            <person name="Schmutz J."/>
            <person name="Rokhsar D."/>
            <person name="Bevan M.W."/>
        </authorList>
    </citation>
    <scope>NUCLEOTIDE SEQUENCE</scope>
    <source>
        <strain evidence="3">Bd21</strain>
    </source>
</reference>
<evidence type="ECO:0000313" key="4">
    <source>
        <dbReference type="EnsemblPlants" id="KQJ99585"/>
    </source>
</evidence>
<name>I1I9X9_BRADI</name>
<proteinExistence type="predicted"/>
<evidence type="ECO:0000256" key="1">
    <source>
        <dbReference type="SAM" id="Coils"/>
    </source>
</evidence>
<dbReference type="PANTHER" id="PTHR36406">
    <property type="entry name" value="MEDIATOR OF RNA POLYMERASE II TRANSCRIPTION SUBUNIT 30"/>
    <property type="match status" value="1"/>
</dbReference>
<reference evidence="3 4" key="1">
    <citation type="journal article" date="2010" name="Nature">
        <title>Genome sequencing and analysis of the model grass Brachypodium distachyon.</title>
        <authorList>
            <consortium name="International Brachypodium Initiative"/>
        </authorList>
    </citation>
    <scope>NUCLEOTIDE SEQUENCE [LARGE SCALE GENOMIC DNA]</scope>
    <source>
        <strain evidence="3">Bd21</strain>
        <strain evidence="4">cv. Bd21</strain>
    </source>
</reference>
<keyword evidence="1" id="KW-0175">Coiled coil</keyword>
<dbReference type="EnsemblPlants" id="KQJ99585">
    <property type="protein sequence ID" value="KQJ99585"/>
    <property type="gene ID" value="BRADI_3g44110v3"/>
</dbReference>
<gene>
    <name evidence="4" type="primary">LOC100826158</name>
    <name evidence="3" type="ORF">BRADI_3g44110v3</name>
</gene>
<accession>I1I9X9</accession>
<evidence type="ECO:0000313" key="3">
    <source>
        <dbReference type="EMBL" id="KQJ99585.1"/>
    </source>
</evidence>
<dbReference type="AlphaFoldDB" id="I1I9X9"/>
<feature type="region of interest" description="Disordered" evidence="2">
    <location>
        <begin position="45"/>
        <end position="89"/>
    </location>
</feature>
<dbReference type="eggNOG" id="ENOG502RY8Y">
    <property type="taxonomic scope" value="Eukaryota"/>
</dbReference>
<dbReference type="EMBL" id="CM000882">
    <property type="protein sequence ID" value="KQJ99585.1"/>
    <property type="molecule type" value="Genomic_DNA"/>
</dbReference>
<dbReference type="STRING" id="15368.I1I9X9"/>
<dbReference type="OMA" id="ISDICTW"/>
<dbReference type="HOGENOM" id="CLU_130098_0_0_1"/>
<evidence type="ECO:0000256" key="2">
    <source>
        <dbReference type="SAM" id="MobiDB-lite"/>
    </source>
</evidence>
<dbReference type="Proteomes" id="UP000008810">
    <property type="component" value="Chromosome 3"/>
</dbReference>
<feature type="region of interest" description="Disordered" evidence="2">
    <location>
        <begin position="1"/>
        <end position="20"/>
    </location>
</feature>
<sequence length="169" mass="18147">MAVAEGARRRQDLAGEGQRQLEEAVAAAFQILTSINHELCNPALWSSSSSSQQQEHQPTVPAAPDSHTSADAEGGGGGAGPGGSLDEARHRYKTAVSALRASITAVSSSSQEIRPLDDKTNKDEIGKLEERASVLRKEIETKNKNVKLLMNQLRDMILDVSMWQSPCPA</sequence>
<evidence type="ECO:0008006" key="6">
    <source>
        <dbReference type="Google" id="ProtNLM"/>
    </source>
</evidence>
<feature type="compositionally biased region" description="Basic and acidic residues" evidence="2">
    <location>
        <begin position="1"/>
        <end position="13"/>
    </location>
</feature>
<evidence type="ECO:0000313" key="5">
    <source>
        <dbReference type="Proteomes" id="UP000008810"/>
    </source>
</evidence>